<proteinExistence type="predicted"/>
<name>A0A5B7JSW3_PORTR</name>
<dbReference type="Proteomes" id="UP000324222">
    <property type="component" value="Unassembled WGS sequence"/>
</dbReference>
<dbReference type="AlphaFoldDB" id="A0A5B7JSW3"/>
<gene>
    <name evidence="2" type="ORF">E2C01_096564</name>
</gene>
<evidence type="ECO:0000256" key="1">
    <source>
        <dbReference type="SAM" id="MobiDB-lite"/>
    </source>
</evidence>
<feature type="region of interest" description="Disordered" evidence="1">
    <location>
        <begin position="1"/>
        <end position="53"/>
    </location>
</feature>
<reference evidence="2 3" key="1">
    <citation type="submission" date="2019-05" db="EMBL/GenBank/DDBJ databases">
        <title>Another draft genome of Portunus trituberculatus and its Hox gene families provides insights of decapod evolution.</title>
        <authorList>
            <person name="Jeong J.-H."/>
            <person name="Song I."/>
            <person name="Kim S."/>
            <person name="Choi T."/>
            <person name="Kim D."/>
            <person name="Ryu S."/>
            <person name="Kim W."/>
        </authorList>
    </citation>
    <scope>NUCLEOTIDE SEQUENCE [LARGE SCALE GENOMIC DNA]</scope>
    <source>
        <tissue evidence="2">Muscle</tissue>
    </source>
</reference>
<evidence type="ECO:0000313" key="2">
    <source>
        <dbReference type="EMBL" id="MPD01052.1"/>
    </source>
</evidence>
<organism evidence="2 3">
    <name type="scientific">Portunus trituberculatus</name>
    <name type="common">Swimming crab</name>
    <name type="synonym">Neptunus trituberculatus</name>
    <dbReference type="NCBI Taxonomy" id="210409"/>
    <lineage>
        <taxon>Eukaryota</taxon>
        <taxon>Metazoa</taxon>
        <taxon>Ecdysozoa</taxon>
        <taxon>Arthropoda</taxon>
        <taxon>Crustacea</taxon>
        <taxon>Multicrustacea</taxon>
        <taxon>Malacostraca</taxon>
        <taxon>Eumalacostraca</taxon>
        <taxon>Eucarida</taxon>
        <taxon>Decapoda</taxon>
        <taxon>Pleocyemata</taxon>
        <taxon>Brachyura</taxon>
        <taxon>Eubrachyura</taxon>
        <taxon>Portunoidea</taxon>
        <taxon>Portunidae</taxon>
        <taxon>Portuninae</taxon>
        <taxon>Portunus</taxon>
    </lineage>
</organism>
<feature type="compositionally biased region" description="Polar residues" evidence="1">
    <location>
        <begin position="7"/>
        <end position="17"/>
    </location>
</feature>
<sequence length="72" mass="8318">MHHFGTHLSTWHSYSLPTTPPLHRKCDMPPTTHPRPTYNPPDTHNNPPLPVKPLGHVLQFEAQQKRHCNVSR</sequence>
<dbReference type="EMBL" id="VSRR010125574">
    <property type="protein sequence ID" value="MPD01052.1"/>
    <property type="molecule type" value="Genomic_DNA"/>
</dbReference>
<keyword evidence="3" id="KW-1185">Reference proteome</keyword>
<protein>
    <submittedName>
        <fullName evidence="2">Uncharacterized protein</fullName>
    </submittedName>
</protein>
<comment type="caution">
    <text evidence="2">The sequence shown here is derived from an EMBL/GenBank/DDBJ whole genome shotgun (WGS) entry which is preliminary data.</text>
</comment>
<evidence type="ECO:0000313" key="3">
    <source>
        <dbReference type="Proteomes" id="UP000324222"/>
    </source>
</evidence>
<accession>A0A5B7JSW3</accession>